<accession>A0ABN3FQJ6</accession>
<keyword evidence="2" id="KW-0812">Transmembrane</keyword>
<protein>
    <submittedName>
        <fullName evidence="3">Uncharacterized protein</fullName>
    </submittedName>
</protein>
<evidence type="ECO:0000256" key="2">
    <source>
        <dbReference type="SAM" id="Phobius"/>
    </source>
</evidence>
<evidence type="ECO:0000313" key="4">
    <source>
        <dbReference type="Proteomes" id="UP001501584"/>
    </source>
</evidence>
<keyword evidence="2" id="KW-0472">Membrane</keyword>
<dbReference type="Proteomes" id="UP001501584">
    <property type="component" value="Unassembled WGS sequence"/>
</dbReference>
<reference evidence="3 4" key="1">
    <citation type="journal article" date="2019" name="Int. J. Syst. Evol. Microbiol.">
        <title>The Global Catalogue of Microorganisms (GCM) 10K type strain sequencing project: providing services to taxonomists for standard genome sequencing and annotation.</title>
        <authorList>
            <consortium name="The Broad Institute Genomics Platform"/>
            <consortium name="The Broad Institute Genome Sequencing Center for Infectious Disease"/>
            <person name="Wu L."/>
            <person name="Ma J."/>
        </authorList>
    </citation>
    <scope>NUCLEOTIDE SEQUENCE [LARGE SCALE GENOMIC DNA]</scope>
    <source>
        <strain evidence="3 4">JCM 6238</strain>
    </source>
</reference>
<organism evidence="3 4">
    <name type="scientific">Glycomyces rutgersensis</name>
    <dbReference type="NCBI Taxonomy" id="58115"/>
    <lineage>
        <taxon>Bacteria</taxon>
        <taxon>Bacillati</taxon>
        <taxon>Actinomycetota</taxon>
        <taxon>Actinomycetes</taxon>
        <taxon>Glycomycetales</taxon>
        <taxon>Glycomycetaceae</taxon>
        <taxon>Glycomyces</taxon>
    </lineage>
</organism>
<comment type="caution">
    <text evidence="3">The sequence shown here is derived from an EMBL/GenBank/DDBJ whole genome shotgun (WGS) entry which is preliminary data.</text>
</comment>
<evidence type="ECO:0000256" key="1">
    <source>
        <dbReference type="SAM" id="MobiDB-lite"/>
    </source>
</evidence>
<feature type="transmembrane region" description="Helical" evidence="2">
    <location>
        <begin position="20"/>
        <end position="43"/>
    </location>
</feature>
<sequence>MYPPQQPAPVPPPAKKSVWGRWWMIVIYVVVGLLFLSCLAGLLGGDPDEPGADETAGGQSDEAVSDQEATSAGDDQEADESEPDYFAETYPVFEPVEHSGDGDSVIDLPEGVDQAMVTAVYEGSGNFSISALDENNQSTADLLVNTIGSYEGVTALGMFDIAGKPARLEVTADSDWTITIAPLSSAPALPESGSGDGVFRYEGDAATWSVTHDGESNFALSVYTDADFEMPLLINEIGSYDGEAAVVAGPGLVTVNADGSWTITPK</sequence>
<gene>
    <name evidence="3" type="ORF">GCM10010403_28840</name>
</gene>
<evidence type="ECO:0000313" key="3">
    <source>
        <dbReference type="EMBL" id="GAA2335045.1"/>
    </source>
</evidence>
<dbReference type="EMBL" id="BAAASX010000004">
    <property type="protein sequence ID" value="GAA2335045.1"/>
    <property type="molecule type" value="Genomic_DNA"/>
</dbReference>
<keyword evidence="2" id="KW-1133">Transmembrane helix</keyword>
<keyword evidence="4" id="KW-1185">Reference proteome</keyword>
<feature type="region of interest" description="Disordered" evidence="1">
    <location>
        <begin position="49"/>
        <end position="82"/>
    </location>
</feature>
<proteinExistence type="predicted"/>
<dbReference type="RefSeq" id="WP_310285020.1">
    <property type="nucleotide sequence ID" value="NZ_BAAASX010000004.1"/>
</dbReference>
<name>A0ABN3FQJ6_9ACTN</name>